<name>A0ABR0E4R5_ZASCE</name>
<feature type="region of interest" description="Disordered" evidence="1">
    <location>
        <begin position="212"/>
        <end position="235"/>
    </location>
</feature>
<reference evidence="2 3" key="1">
    <citation type="journal article" date="2023" name="G3 (Bethesda)">
        <title>A chromosome-level genome assembly of Zasmidium syzygii isolated from banana leaves.</title>
        <authorList>
            <person name="van Westerhoven A.C."/>
            <person name="Mehrabi R."/>
            <person name="Talebi R."/>
            <person name="Steentjes M.B.F."/>
            <person name="Corcolon B."/>
            <person name="Chong P.A."/>
            <person name="Kema G.H.J."/>
            <person name="Seidl M.F."/>
        </authorList>
    </citation>
    <scope>NUCLEOTIDE SEQUENCE [LARGE SCALE GENOMIC DNA]</scope>
    <source>
        <strain evidence="2 3">P124</strain>
    </source>
</reference>
<evidence type="ECO:0000313" key="2">
    <source>
        <dbReference type="EMBL" id="KAK4496211.1"/>
    </source>
</evidence>
<comment type="caution">
    <text evidence="2">The sequence shown here is derived from an EMBL/GenBank/DDBJ whole genome shotgun (WGS) entry which is preliminary data.</text>
</comment>
<evidence type="ECO:0000256" key="1">
    <source>
        <dbReference type="SAM" id="MobiDB-lite"/>
    </source>
</evidence>
<evidence type="ECO:0000313" key="3">
    <source>
        <dbReference type="Proteomes" id="UP001305779"/>
    </source>
</evidence>
<accession>A0ABR0E4R5</accession>
<keyword evidence="3" id="KW-1185">Reference proteome</keyword>
<dbReference type="Proteomes" id="UP001305779">
    <property type="component" value="Unassembled WGS sequence"/>
</dbReference>
<proteinExistence type="predicted"/>
<protein>
    <submittedName>
        <fullName evidence="2">Uncharacterized protein</fullName>
    </submittedName>
</protein>
<gene>
    <name evidence="2" type="ORF">PRZ48_012191</name>
</gene>
<dbReference type="EMBL" id="JAXOVC010000010">
    <property type="protein sequence ID" value="KAK4496211.1"/>
    <property type="molecule type" value="Genomic_DNA"/>
</dbReference>
<organism evidence="2 3">
    <name type="scientific">Zasmidium cellare</name>
    <name type="common">Wine cellar mold</name>
    <name type="synonym">Racodium cellare</name>
    <dbReference type="NCBI Taxonomy" id="395010"/>
    <lineage>
        <taxon>Eukaryota</taxon>
        <taxon>Fungi</taxon>
        <taxon>Dikarya</taxon>
        <taxon>Ascomycota</taxon>
        <taxon>Pezizomycotina</taxon>
        <taxon>Dothideomycetes</taxon>
        <taxon>Dothideomycetidae</taxon>
        <taxon>Mycosphaerellales</taxon>
        <taxon>Mycosphaerellaceae</taxon>
        <taxon>Zasmidium</taxon>
    </lineage>
</organism>
<sequence length="335" mass="38918">MAESCPLFDKLPRELRDEIYKLVFTEDEGEEERDLHKATPPSKGLATACKQGYTETNELYKAAYRQFWSTNDFVINGEETARGPLFPNVYVDPLPWQSRDLDRITSLTISSDRNAFEAGGYATLTQEDRRGEWYCRTGDDGGFDRSYWLRVMKKSDGGVVYVSMLTYTAEEPIEREKVYPSLTEQLYALVVFQGNDVLLRRKTQGKQAIEWAKQRTKPKHHAGNDAQNQGTANCPWLDTAKERPPYMTIIPVSDRAALCVCHISLNRHKGFFNVSTRNSHHDSCRVQRVSVRERTFDVSRLWIRFQGKDVWLRERELQSENKRFTFWRDYLVGSD</sequence>